<feature type="compositionally biased region" description="Basic and acidic residues" evidence="1">
    <location>
        <begin position="131"/>
        <end position="160"/>
    </location>
</feature>
<dbReference type="EMBL" id="AP028909">
    <property type="protein sequence ID" value="BES89205.1"/>
    <property type="molecule type" value="Genomic_DNA"/>
</dbReference>
<feature type="region of interest" description="Disordered" evidence="1">
    <location>
        <begin position="280"/>
        <end position="380"/>
    </location>
</feature>
<name>A0ABN7AEB8_9HEMI</name>
<feature type="compositionally biased region" description="Polar residues" evidence="1">
    <location>
        <begin position="333"/>
        <end position="345"/>
    </location>
</feature>
<sequence length="380" mass="40985">MEQEDVTVNEDVAVNNVEPASRPVKAASPRLIGISSPKTWDQWIKKSPSLNSSVEVDDDDKKDDVVVVKRDSDGECSVKLVTSPNGHVPTERKSSAETSDDKNVSGDTTPQNEIAKEAPADSLDAGTPKSAGDDCPKLDGESMKSTEDQKSVDGDAKTEDTSSLNTIIEEDGDEPNAEWTRRVLASGRSDVGSVGSSKNVRIKLDDDKNPNKVIIKSTRFQVIPAVDVWEPKGDEEMICVGDPMTMIESHLNQLTMVESQLKKLGKDAEAMKMKPLKLDLDDNDKSKKKSDKKLGWLSIFKKKPPTPTEPVAPTVKKSATISGGVAAAGGPQTVRSQRAQSSAAQKTRKAGPRAQQQPQHPPILSVPGQHTRIITQVLGP</sequence>
<protein>
    <submittedName>
        <fullName evidence="2">Uncharacterized protein</fullName>
    </submittedName>
</protein>
<reference evidence="2 3" key="1">
    <citation type="submission" date="2023-09" db="EMBL/GenBank/DDBJ databases">
        <title>Nesidiocoris tenuis whole genome shotgun sequence.</title>
        <authorList>
            <person name="Shibata T."/>
            <person name="Shimoda M."/>
            <person name="Kobayashi T."/>
            <person name="Uehara T."/>
        </authorList>
    </citation>
    <scope>NUCLEOTIDE SEQUENCE [LARGE SCALE GENOMIC DNA]</scope>
    <source>
        <strain evidence="2 3">Japan</strain>
    </source>
</reference>
<gene>
    <name evidence="2" type="ORF">NTJ_02015</name>
</gene>
<feature type="region of interest" description="Disordered" evidence="1">
    <location>
        <begin position="1"/>
        <end position="177"/>
    </location>
</feature>
<feature type="compositionally biased region" description="Basic and acidic residues" evidence="1">
    <location>
        <begin position="62"/>
        <end position="73"/>
    </location>
</feature>
<evidence type="ECO:0000313" key="2">
    <source>
        <dbReference type="EMBL" id="BES89205.1"/>
    </source>
</evidence>
<dbReference type="Proteomes" id="UP001307889">
    <property type="component" value="Chromosome 1"/>
</dbReference>
<proteinExistence type="predicted"/>
<keyword evidence="3" id="KW-1185">Reference proteome</keyword>
<evidence type="ECO:0000313" key="3">
    <source>
        <dbReference type="Proteomes" id="UP001307889"/>
    </source>
</evidence>
<accession>A0ABN7AEB8</accession>
<organism evidence="2 3">
    <name type="scientific">Nesidiocoris tenuis</name>
    <dbReference type="NCBI Taxonomy" id="355587"/>
    <lineage>
        <taxon>Eukaryota</taxon>
        <taxon>Metazoa</taxon>
        <taxon>Ecdysozoa</taxon>
        <taxon>Arthropoda</taxon>
        <taxon>Hexapoda</taxon>
        <taxon>Insecta</taxon>
        <taxon>Pterygota</taxon>
        <taxon>Neoptera</taxon>
        <taxon>Paraneoptera</taxon>
        <taxon>Hemiptera</taxon>
        <taxon>Heteroptera</taxon>
        <taxon>Panheteroptera</taxon>
        <taxon>Cimicomorpha</taxon>
        <taxon>Miridae</taxon>
        <taxon>Dicyphina</taxon>
        <taxon>Nesidiocoris</taxon>
    </lineage>
</organism>
<feature type="compositionally biased region" description="Basic and acidic residues" evidence="1">
    <location>
        <begin position="89"/>
        <end position="104"/>
    </location>
</feature>
<evidence type="ECO:0000256" key="1">
    <source>
        <dbReference type="SAM" id="MobiDB-lite"/>
    </source>
</evidence>